<evidence type="ECO:0000259" key="1">
    <source>
        <dbReference type="Pfam" id="PF03050"/>
    </source>
</evidence>
<evidence type="ECO:0000313" key="3">
    <source>
        <dbReference type="Proteomes" id="UP000811545"/>
    </source>
</evidence>
<sequence>MYDFSVPFDNNQAERDIRMMKVQQKISGTFRSTQGADIFCRIRGYISTVRKNSLPIIDAIQAVFGGNPFIPAGAGP</sequence>
<dbReference type="InterPro" id="IPR004291">
    <property type="entry name" value="Transposase_IS66_central"/>
</dbReference>
<name>A0A9E2F1L9_PSYF1</name>
<dbReference type="EMBL" id="QLTW01000122">
    <property type="protein sequence ID" value="MBT9145589.1"/>
    <property type="molecule type" value="Genomic_DNA"/>
</dbReference>
<dbReference type="Pfam" id="PF03050">
    <property type="entry name" value="DDE_Tnp_IS66"/>
    <property type="match status" value="1"/>
</dbReference>
<comment type="caution">
    <text evidence="2">The sequence shown here is derived from an EMBL/GenBank/DDBJ whole genome shotgun (WGS) entry which is preliminary data.</text>
</comment>
<dbReference type="AlphaFoldDB" id="A0A9E2F1L9"/>
<accession>A0A9E2F1L9</accession>
<gene>
    <name evidence="2" type="ORF">DDT42_01462</name>
</gene>
<dbReference type="InterPro" id="IPR052344">
    <property type="entry name" value="Transposase-related"/>
</dbReference>
<protein>
    <recommendedName>
        <fullName evidence="1">Transposase IS66 central domain-containing protein</fullName>
    </recommendedName>
</protein>
<dbReference type="PANTHER" id="PTHR33678:SF1">
    <property type="entry name" value="BLL1576 PROTEIN"/>
    <property type="match status" value="1"/>
</dbReference>
<feature type="domain" description="Transposase IS66 central" evidence="1">
    <location>
        <begin position="2"/>
        <end position="37"/>
    </location>
</feature>
<organism evidence="2 3">
    <name type="scientific">Psychracetigena formicireducens</name>
    <dbReference type="NCBI Taxonomy" id="2986056"/>
    <lineage>
        <taxon>Bacteria</taxon>
        <taxon>Bacillati</taxon>
        <taxon>Candidatus Lithacetigenota</taxon>
        <taxon>Candidatus Psychracetigena</taxon>
    </lineage>
</organism>
<proteinExistence type="predicted"/>
<dbReference type="Proteomes" id="UP000811545">
    <property type="component" value="Unassembled WGS sequence"/>
</dbReference>
<evidence type="ECO:0000313" key="2">
    <source>
        <dbReference type="EMBL" id="MBT9145589.1"/>
    </source>
</evidence>
<dbReference type="PANTHER" id="PTHR33678">
    <property type="entry name" value="BLL1576 PROTEIN"/>
    <property type="match status" value="1"/>
</dbReference>
<reference evidence="2 3" key="1">
    <citation type="journal article" date="2021" name="bioRxiv">
        <title>Unique metabolic strategies in Hadean analogues reveal hints for primordial physiology.</title>
        <authorList>
            <person name="Nobu M.K."/>
            <person name="Nakai R."/>
            <person name="Tamazawa S."/>
            <person name="Mori H."/>
            <person name="Toyoda A."/>
            <person name="Ijiri A."/>
            <person name="Suzuki S."/>
            <person name="Kurokawa K."/>
            <person name="Kamagata Y."/>
            <person name="Tamaki H."/>
        </authorList>
    </citation>
    <scope>NUCLEOTIDE SEQUENCE [LARGE SCALE GENOMIC DNA]</scope>
    <source>
        <strain evidence="2">BS525</strain>
    </source>
</reference>